<evidence type="ECO:0000256" key="12">
    <source>
        <dbReference type="SAM" id="SignalP"/>
    </source>
</evidence>
<dbReference type="Gene3D" id="2.40.170.20">
    <property type="entry name" value="TonB-dependent receptor, beta-barrel domain"/>
    <property type="match status" value="1"/>
</dbReference>
<organism evidence="15 16">
    <name type="scientific">Pseudothauera lacus</name>
    <dbReference type="NCBI Taxonomy" id="2136175"/>
    <lineage>
        <taxon>Bacteria</taxon>
        <taxon>Pseudomonadati</taxon>
        <taxon>Pseudomonadota</taxon>
        <taxon>Betaproteobacteria</taxon>
        <taxon>Rhodocyclales</taxon>
        <taxon>Zoogloeaceae</taxon>
        <taxon>Pseudothauera</taxon>
    </lineage>
</organism>
<evidence type="ECO:0000313" key="16">
    <source>
        <dbReference type="Proteomes" id="UP000241193"/>
    </source>
</evidence>
<feature type="signal peptide" evidence="12">
    <location>
        <begin position="1"/>
        <end position="24"/>
    </location>
</feature>
<protein>
    <submittedName>
        <fullName evidence="15">TonB-dependent receptor</fullName>
    </submittedName>
</protein>
<evidence type="ECO:0000256" key="1">
    <source>
        <dbReference type="ARBA" id="ARBA00004571"/>
    </source>
</evidence>
<feature type="chain" id="PRO_5015691210" evidence="12">
    <location>
        <begin position="25"/>
        <end position="683"/>
    </location>
</feature>
<dbReference type="AlphaFoldDB" id="A0A2T4IB48"/>
<keyword evidence="9 10" id="KW-0998">Cell outer membrane</keyword>
<dbReference type="OrthoDB" id="183532at2"/>
<evidence type="ECO:0000313" key="15">
    <source>
        <dbReference type="EMBL" id="PTD95005.1"/>
    </source>
</evidence>
<dbReference type="Gene3D" id="2.170.130.10">
    <property type="entry name" value="TonB-dependent receptor, plug domain"/>
    <property type="match status" value="1"/>
</dbReference>
<evidence type="ECO:0000256" key="11">
    <source>
        <dbReference type="RuleBase" id="RU003357"/>
    </source>
</evidence>
<reference evidence="15 16" key="2">
    <citation type="submission" date="2018-04" db="EMBL/GenBank/DDBJ databases">
        <title>Thauera lacus sp. nov., isolated from an saline lake in Inner Mongolia, China.</title>
        <authorList>
            <person name="Liang Q.-Y."/>
        </authorList>
    </citation>
    <scope>NUCLEOTIDE SEQUENCE [LARGE SCALE GENOMIC DNA]</scope>
    <source>
        <strain evidence="15 16">D20</strain>
    </source>
</reference>
<dbReference type="Proteomes" id="UP000241193">
    <property type="component" value="Unassembled WGS sequence"/>
</dbReference>
<dbReference type="Pfam" id="PF00593">
    <property type="entry name" value="TonB_dep_Rec_b-barrel"/>
    <property type="match status" value="1"/>
</dbReference>
<evidence type="ECO:0000256" key="6">
    <source>
        <dbReference type="ARBA" id="ARBA00023077"/>
    </source>
</evidence>
<keyword evidence="12" id="KW-0732">Signal</keyword>
<dbReference type="InterPro" id="IPR012910">
    <property type="entry name" value="Plug_dom"/>
</dbReference>
<evidence type="ECO:0000256" key="4">
    <source>
        <dbReference type="ARBA" id="ARBA00022452"/>
    </source>
</evidence>
<dbReference type="PANTHER" id="PTHR30069">
    <property type="entry name" value="TONB-DEPENDENT OUTER MEMBRANE RECEPTOR"/>
    <property type="match status" value="1"/>
</dbReference>
<comment type="subcellular location">
    <subcellularLocation>
        <location evidence="1 10">Cell outer membrane</location>
        <topology evidence="1 10">Multi-pass membrane protein</topology>
    </subcellularLocation>
</comment>
<evidence type="ECO:0000256" key="5">
    <source>
        <dbReference type="ARBA" id="ARBA00022692"/>
    </source>
</evidence>
<proteinExistence type="inferred from homology"/>
<feature type="domain" description="TonB-dependent receptor-like beta-barrel" evidence="13">
    <location>
        <begin position="250"/>
        <end position="646"/>
    </location>
</feature>
<dbReference type="InterPro" id="IPR039426">
    <property type="entry name" value="TonB-dep_rcpt-like"/>
</dbReference>
<gene>
    <name evidence="15" type="ORF">C8261_16725</name>
</gene>
<evidence type="ECO:0000256" key="9">
    <source>
        <dbReference type="ARBA" id="ARBA00023237"/>
    </source>
</evidence>
<keyword evidence="16" id="KW-1185">Reference proteome</keyword>
<evidence type="ECO:0000259" key="13">
    <source>
        <dbReference type="Pfam" id="PF00593"/>
    </source>
</evidence>
<evidence type="ECO:0000259" key="14">
    <source>
        <dbReference type="Pfam" id="PF07715"/>
    </source>
</evidence>
<dbReference type="InterPro" id="IPR037066">
    <property type="entry name" value="Plug_dom_sf"/>
</dbReference>
<keyword evidence="4 10" id="KW-1134">Transmembrane beta strand</keyword>
<dbReference type="GO" id="GO:0015344">
    <property type="term" value="F:siderophore uptake transmembrane transporter activity"/>
    <property type="evidence" value="ECO:0007669"/>
    <property type="project" value="TreeGrafter"/>
</dbReference>
<evidence type="ECO:0000256" key="8">
    <source>
        <dbReference type="ARBA" id="ARBA00023170"/>
    </source>
</evidence>
<dbReference type="InterPro" id="IPR000531">
    <property type="entry name" value="Beta-barrel_TonB"/>
</dbReference>
<evidence type="ECO:0000256" key="2">
    <source>
        <dbReference type="ARBA" id="ARBA00009810"/>
    </source>
</evidence>
<evidence type="ECO:0000256" key="7">
    <source>
        <dbReference type="ARBA" id="ARBA00023136"/>
    </source>
</evidence>
<keyword evidence="6 11" id="KW-0798">TonB box</keyword>
<keyword evidence="8 15" id="KW-0675">Receptor</keyword>
<keyword evidence="5 10" id="KW-0812">Transmembrane</keyword>
<dbReference type="GO" id="GO:0009279">
    <property type="term" value="C:cell outer membrane"/>
    <property type="evidence" value="ECO:0007669"/>
    <property type="project" value="UniProtKB-SubCell"/>
</dbReference>
<dbReference type="EMBL" id="PZKC01000023">
    <property type="protein sequence ID" value="PTD95005.1"/>
    <property type="molecule type" value="Genomic_DNA"/>
</dbReference>
<evidence type="ECO:0000256" key="10">
    <source>
        <dbReference type="PROSITE-ProRule" id="PRU01360"/>
    </source>
</evidence>
<feature type="domain" description="TonB-dependent receptor plug" evidence="14">
    <location>
        <begin position="50"/>
        <end position="160"/>
    </location>
</feature>
<keyword evidence="7 10" id="KW-0472">Membrane</keyword>
<dbReference type="SUPFAM" id="SSF56935">
    <property type="entry name" value="Porins"/>
    <property type="match status" value="1"/>
</dbReference>
<dbReference type="GO" id="GO:0044718">
    <property type="term" value="P:siderophore transmembrane transport"/>
    <property type="evidence" value="ECO:0007669"/>
    <property type="project" value="TreeGrafter"/>
</dbReference>
<dbReference type="Pfam" id="PF07715">
    <property type="entry name" value="Plug"/>
    <property type="match status" value="1"/>
</dbReference>
<keyword evidence="3 10" id="KW-0813">Transport</keyword>
<dbReference type="InterPro" id="IPR036942">
    <property type="entry name" value="Beta-barrel_TonB_sf"/>
</dbReference>
<reference evidence="15 16" key="1">
    <citation type="submission" date="2018-03" db="EMBL/GenBank/DDBJ databases">
        <authorList>
            <person name="Keele B.F."/>
        </authorList>
    </citation>
    <scope>NUCLEOTIDE SEQUENCE [LARGE SCALE GENOMIC DNA]</scope>
    <source>
        <strain evidence="15 16">D20</strain>
    </source>
</reference>
<name>A0A2T4IB48_9RHOO</name>
<dbReference type="RefSeq" id="WP_107494874.1">
    <property type="nucleotide sequence ID" value="NZ_PZKC01000023.1"/>
</dbReference>
<comment type="similarity">
    <text evidence="2 10 11">Belongs to the TonB-dependent receptor family.</text>
</comment>
<sequence>MPFATAAATLAAVLFGAGAAPLHAFDGSAEAAFFESLPVVLTVSRLPQPMQDTPGAVTVIDERLIAATGYRDLGRLFRLVPGMQVGQERGNDQWITYHGLGGDYPNQMQVLVDGRSVYSPYYFGGADWGALPLAMDDIERIEVVRGSDSAAYGSNAFLGVVNIITRHTSAERGSSVAVSAGSNGIADASARMVTQHGALGLRITARHLRDDGMPSVNDGRESTLLNLRGDLRMDPYNELTVHAGINQGRRGMGYRGTLFDGSAERTAHHVDRSIHLRWRHAPSADEEWSLSYYHNRERTRDEWFVDSTVNVPSGLGLPAMRIPVNNNRDSRRDNVELQHRLRLGERLHLLWGAEWRRDWLDAPDLFYADPRARSQKEWRLFGNAEWRLATQWLLNAGLMVERIDADRTRMAPRLFLNWQPEPAHTVRLGWSRAWRQPSIFERSGDVRVAFNGNILQYRHLSNPHIQPSRIDAFELGYLALLPAHNGVFDLRLFHERINDMIIREPSAPGPTLPPPDPVIQGLLGATRWTNSPDRIRLNGFEYQLRLSPWADGELILNHSMVRASARDRAIRDSVAPYTASLSWLQSWQGWQTTLTVLRMGPLNAGTGYVPNYRYRVPAYTTLDFSIARSFSSGGQVFDVRLSGINLLGRHQELAHRPLQASLGNDRPATRVGRQIFLSVRTEF</sequence>
<comment type="caution">
    <text evidence="15">The sequence shown here is derived from an EMBL/GenBank/DDBJ whole genome shotgun (WGS) entry which is preliminary data.</text>
</comment>
<evidence type="ECO:0000256" key="3">
    <source>
        <dbReference type="ARBA" id="ARBA00022448"/>
    </source>
</evidence>
<accession>A0A2T4IB48</accession>
<dbReference type="PROSITE" id="PS52016">
    <property type="entry name" value="TONB_DEPENDENT_REC_3"/>
    <property type="match status" value="1"/>
</dbReference>
<dbReference type="PANTHER" id="PTHR30069:SF27">
    <property type="entry name" value="BLL4766 PROTEIN"/>
    <property type="match status" value="1"/>
</dbReference>